<dbReference type="Gene3D" id="3.40.50.620">
    <property type="entry name" value="HUPs"/>
    <property type="match status" value="1"/>
</dbReference>
<organism evidence="2 3">
    <name type="scientific">Paracerasibacillus soli</name>
    <dbReference type="NCBI Taxonomy" id="480284"/>
    <lineage>
        <taxon>Bacteria</taxon>
        <taxon>Bacillati</taxon>
        <taxon>Bacillota</taxon>
        <taxon>Bacilli</taxon>
        <taxon>Bacillales</taxon>
        <taxon>Bacillaceae</taxon>
        <taxon>Paracerasibacillus</taxon>
    </lineage>
</organism>
<reference evidence="2 3" key="1">
    <citation type="submission" date="2023-10" db="EMBL/GenBank/DDBJ databases">
        <title>Virgibacillus soli CC-YMP-6 genome.</title>
        <authorList>
            <person name="Miliotis G."/>
            <person name="Sengupta P."/>
            <person name="Hameed A."/>
            <person name="Chuvochina M."/>
            <person name="Mcdonagh F."/>
            <person name="Simpson A.C."/>
            <person name="Singh N.K."/>
            <person name="Rekha P.D."/>
            <person name="Raman K."/>
            <person name="Hugenholtz P."/>
            <person name="Venkateswaran K."/>
        </authorList>
    </citation>
    <scope>NUCLEOTIDE SEQUENCE [LARGE SCALE GENOMIC DNA]</scope>
    <source>
        <strain evidence="2 3">CC-YMP-6</strain>
    </source>
</reference>
<dbReference type="EMBL" id="JAWDIQ010000002">
    <property type="protein sequence ID" value="MDY0409745.1"/>
    <property type="molecule type" value="Genomic_DNA"/>
</dbReference>
<sequence>MNEYRHILVAFDGSDDSKSALETAEYIAKFSDAHLTVAYVHEPSTDAFAHAITAQPGNTNYYQSPLTGDLVPTPMQILDSPIQTNRTIHQIMLFPKHGYSSLI</sequence>
<dbReference type="InterPro" id="IPR014729">
    <property type="entry name" value="Rossmann-like_a/b/a_fold"/>
</dbReference>
<protein>
    <submittedName>
        <fullName evidence="2">Universal stress protein</fullName>
    </submittedName>
</protein>
<dbReference type="Proteomes" id="UP001275315">
    <property type="component" value="Unassembled WGS sequence"/>
</dbReference>
<keyword evidence="3" id="KW-1185">Reference proteome</keyword>
<evidence type="ECO:0000259" key="1">
    <source>
        <dbReference type="Pfam" id="PF00582"/>
    </source>
</evidence>
<dbReference type="Pfam" id="PF00582">
    <property type="entry name" value="Usp"/>
    <property type="match status" value="1"/>
</dbReference>
<name>A0ABU5CU45_9BACI</name>
<evidence type="ECO:0000313" key="2">
    <source>
        <dbReference type="EMBL" id="MDY0409745.1"/>
    </source>
</evidence>
<dbReference type="CDD" id="cd00293">
    <property type="entry name" value="USP-like"/>
    <property type="match status" value="1"/>
</dbReference>
<accession>A0ABU5CU45</accession>
<gene>
    <name evidence="2" type="ORF">RWD45_15680</name>
</gene>
<dbReference type="RefSeq" id="WP_320380541.1">
    <property type="nucleotide sequence ID" value="NZ_JAWDIQ010000002.1"/>
</dbReference>
<evidence type="ECO:0000313" key="3">
    <source>
        <dbReference type="Proteomes" id="UP001275315"/>
    </source>
</evidence>
<comment type="caution">
    <text evidence="2">The sequence shown here is derived from an EMBL/GenBank/DDBJ whole genome shotgun (WGS) entry which is preliminary data.</text>
</comment>
<feature type="domain" description="UspA" evidence="1">
    <location>
        <begin position="3"/>
        <end position="52"/>
    </location>
</feature>
<dbReference type="SUPFAM" id="SSF52402">
    <property type="entry name" value="Adenine nucleotide alpha hydrolases-like"/>
    <property type="match status" value="1"/>
</dbReference>
<proteinExistence type="predicted"/>
<dbReference type="InterPro" id="IPR006016">
    <property type="entry name" value="UspA"/>
</dbReference>